<reference evidence="2" key="1">
    <citation type="submission" date="2023-03" db="EMBL/GenBank/DDBJ databases">
        <title>Electrophorus voltai genome.</title>
        <authorList>
            <person name="Bian C."/>
        </authorList>
    </citation>
    <scope>NUCLEOTIDE SEQUENCE</scope>
    <source>
        <strain evidence="2">CB-2022</strain>
        <tissue evidence="2">Muscle</tissue>
    </source>
</reference>
<accession>A0AAD8ZNP6</accession>
<dbReference type="Proteomes" id="UP001239994">
    <property type="component" value="Unassembled WGS sequence"/>
</dbReference>
<protein>
    <submittedName>
        <fullName evidence="2">Uncharacterized protein</fullName>
    </submittedName>
</protein>
<dbReference type="AlphaFoldDB" id="A0AAD8ZNP6"/>
<sequence length="137" mass="14472">MEVEEVLYEDPSKGSDIESADSESDKALALQIPPKALPRRRCSGASEPSRVAQRGATALEDTLPTRAYSPGTRAPVPKPRRGKGEVSPVPAPETDKATGPPPVAGARRSPPPKSGLGSDCPLTSLHTMLLHTPYLLQ</sequence>
<evidence type="ECO:0000256" key="1">
    <source>
        <dbReference type="SAM" id="MobiDB-lite"/>
    </source>
</evidence>
<comment type="caution">
    <text evidence="2">The sequence shown here is derived from an EMBL/GenBank/DDBJ whole genome shotgun (WGS) entry which is preliminary data.</text>
</comment>
<feature type="compositionally biased region" description="Pro residues" evidence="1">
    <location>
        <begin position="99"/>
        <end position="113"/>
    </location>
</feature>
<evidence type="ECO:0000313" key="3">
    <source>
        <dbReference type="Proteomes" id="UP001239994"/>
    </source>
</evidence>
<dbReference type="EMBL" id="JAROKS010000007">
    <property type="protein sequence ID" value="KAK1802194.1"/>
    <property type="molecule type" value="Genomic_DNA"/>
</dbReference>
<gene>
    <name evidence="2" type="ORF">P4O66_021859</name>
</gene>
<feature type="region of interest" description="Disordered" evidence="1">
    <location>
        <begin position="1"/>
        <end position="121"/>
    </location>
</feature>
<organism evidence="2 3">
    <name type="scientific">Electrophorus voltai</name>
    <dbReference type="NCBI Taxonomy" id="2609070"/>
    <lineage>
        <taxon>Eukaryota</taxon>
        <taxon>Metazoa</taxon>
        <taxon>Chordata</taxon>
        <taxon>Craniata</taxon>
        <taxon>Vertebrata</taxon>
        <taxon>Euteleostomi</taxon>
        <taxon>Actinopterygii</taxon>
        <taxon>Neopterygii</taxon>
        <taxon>Teleostei</taxon>
        <taxon>Ostariophysi</taxon>
        <taxon>Gymnotiformes</taxon>
        <taxon>Gymnotoidei</taxon>
        <taxon>Gymnotidae</taxon>
        <taxon>Electrophorus</taxon>
    </lineage>
</organism>
<keyword evidence="3" id="KW-1185">Reference proteome</keyword>
<proteinExistence type="predicted"/>
<name>A0AAD8ZNP6_9TELE</name>
<evidence type="ECO:0000313" key="2">
    <source>
        <dbReference type="EMBL" id="KAK1802194.1"/>
    </source>
</evidence>